<protein>
    <recommendedName>
        <fullName evidence="2">Bacterial phospholipase C C-terminal domain-containing protein</fullName>
    </recommendedName>
</protein>
<accession>A0ABQ6NA14</accession>
<reference evidence="3 4" key="1">
    <citation type="journal article" date="2023" name="Commun. Biol.">
        <title>Genome analysis of Parmales, the sister group of diatoms, reveals the evolutionary specialization of diatoms from phago-mixotrophs to photoautotrophs.</title>
        <authorList>
            <person name="Ban H."/>
            <person name="Sato S."/>
            <person name="Yoshikawa S."/>
            <person name="Yamada K."/>
            <person name="Nakamura Y."/>
            <person name="Ichinomiya M."/>
            <person name="Sato N."/>
            <person name="Blanc-Mathieu R."/>
            <person name="Endo H."/>
            <person name="Kuwata A."/>
            <person name="Ogata H."/>
        </authorList>
    </citation>
    <scope>NUCLEOTIDE SEQUENCE [LARGE SCALE GENOMIC DNA]</scope>
</reference>
<dbReference type="Gene3D" id="3.40.720.10">
    <property type="entry name" value="Alkaline Phosphatase, subunit A"/>
    <property type="match status" value="1"/>
</dbReference>
<comment type="caution">
    <text evidence="3">The sequence shown here is derived from an EMBL/GenBank/DDBJ whole genome shotgun (WGS) entry which is preliminary data.</text>
</comment>
<keyword evidence="4" id="KW-1185">Reference proteome</keyword>
<dbReference type="InterPro" id="IPR017850">
    <property type="entry name" value="Alkaline_phosphatase_core_sf"/>
</dbReference>
<proteinExistence type="predicted"/>
<sequence>SEHATNHPAAGEDYSARLFAGLAANPDVYAKTALILNYDEGGQFFDHAFTPTPPLTDAEGVSTVDTENEINRETLLPDGVDAAPNGLGYRVPLLIISPWTRGNIVYSEVTDHVSVIKFLEKRFDIACPNLSPWRRAMVGDLTAAFDFESTPDYSWPTLPDTSDYTRKADAECLTLPDIVVPTEQSMPKQEPGTRISRALPYTFLVTGGVTDDKLSFKIDNTGTQGAPFVLFDVANNADVDPKQYAVEGGKSITHEVTLESNSDSSYSYFLYGPNGFVRSWTGSTKTTPLLSVHMEYDEANDSVTIVATGEGKADIVDNAYGLDTVSVAGGESATIDTSASGNWYDFSVAGQRFMGRMETGKDGISDPAMAAGVPGLWQKNEQHPPLEEHLRVVKRSEHNGAKKQATQAHKDALFDVSPEGILEALA</sequence>
<organism evidence="3 4">
    <name type="scientific">Tetraparma gracilis</name>
    <dbReference type="NCBI Taxonomy" id="2962635"/>
    <lineage>
        <taxon>Eukaryota</taxon>
        <taxon>Sar</taxon>
        <taxon>Stramenopiles</taxon>
        <taxon>Ochrophyta</taxon>
        <taxon>Bolidophyceae</taxon>
        <taxon>Parmales</taxon>
        <taxon>Triparmaceae</taxon>
        <taxon>Tetraparma</taxon>
    </lineage>
</organism>
<dbReference type="PANTHER" id="PTHR31956">
    <property type="entry name" value="NON-SPECIFIC PHOSPHOLIPASE C4-RELATED"/>
    <property type="match status" value="1"/>
</dbReference>
<gene>
    <name evidence="3" type="ORF">TeGR_g5927</name>
</gene>
<evidence type="ECO:0000259" key="2">
    <source>
        <dbReference type="Pfam" id="PF05506"/>
    </source>
</evidence>
<feature type="domain" description="Bacterial phospholipase C C-terminal" evidence="2">
    <location>
        <begin position="196"/>
        <end position="282"/>
    </location>
</feature>
<keyword evidence="1" id="KW-0378">Hydrolase</keyword>
<dbReference type="EMBL" id="BRYB01006948">
    <property type="protein sequence ID" value="GMI50825.1"/>
    <property type="molecule type" value="Genomic_DNA"/>
</dbReference>
<name>A0ABQ6NA14_9STRA</name>
<dbReference type="Pfam" id="PF04185">
    <property type="entry name" value="Phosphoesterase"/>
    <property type="match status" value="1"/>
</dbReference>
<dbReference type="InterPro" id="IPR008475">
    <property type="entry name" value="PLipase_C_C"/>
</dbReference>
<feature type="non-terminal residue" evidence="3">
    <location>
        <position position="1"/>
    </location>
</feature>
<evidence type="ECO:0000313" key="4">
    <source>
        <dbReference type="Proteomes" id="UP001165060"/>
    </source>
</evidence>
<dbReference type="InterPro" id="IPR007312">
    <property type="entry name" value="Phosphoesterase"/>
</dbReference>
<dbReference type="Pfam" id="PF05506">
    <property type="entry name" value="PLipase_C_C"/>
    <property type="match status" value="1"/>
</dbReference>
<dbReference type="PANTHER" id="PTHR31956:SF1">
    <property type="entry name" value="NON-SPECIFIC PHOSPHOLIPASE C1"/>
    <property type="match status" value="1"/>
</dbReference>
<evidence type="ECO:0000256" key="1">
    <source>
        <dbReference type="ARBA" id="ARBA00022801"/>
    </source>
</evidence>
<dbReference type="Proteomes" id="UP001165060">
    <property type="component" value="Unassembled WGS sequence"/>
</dbReference>
<evidence type="ECO:0000313" key="3">
    <source>
        <dbReference type="EMBL" id="GMI50825.1"/>
    </source>
</evidence>